<accession>A0A6G1IDR3</accession>
<dbReference type="InterPro" id="IPR023631">
    <property type="entry name" value="Amidase_dom"/>
</dbReference>
<evidence type="ECO:0000259" key="1">
    <source>
        <dbReference type="Pfam" id="PF01425"/>
    </source>
</evidence>
<name>A0A6G1IDR3_9PLEO</name>
<dbReference type="PANTHER" id="PTHR46310">
    <property type="entry name" value="AMIDASE 1"/>
    <property type="match status" value="1"/>
</dbReference>
<dbReference type="Gene3D" id="3.90.1300.10">
    <property type="entry name" value="Amidase signature (AS) domain"/>
    <property type="match status" value="1"/>
</dbReference>
<dbReference type="InterPro" id="IPR036928">
    <property type="entry name" value="AS_sf"/>
</dbReference>
<evidence type="ECO:0000313" key="2">
    <source>
        <dbReference type="EMBL" id="KAF2676238.1"/>
    </source>
</evidence>
<dbReference type="Proteomes" id="UP000799291">
    <property type="component" value="Unassembled WGS sequence"/>
</dbReference>
<evidence type="ECO:0000313" key="3">
    <source>
        <dbReference type="Proteomes" id="UP000799291"/>
    </source>
</evidence>
<dbReference type="SUPFAM" id="SSF75304">
    <property type="entry name" value="Amidase signature (AS) enzymes"/>
    <property type="match status" value="1"/>
</dbReference>
<protein>
    <submittedName>
        <fullName evidence="2">Amidase signature enzyme</fullName>
    </submittedName>
</protein>
<dbReference type="PANTHER" id="PTHR46310:SF7">
    <property type="entry name" value="AMIDASE 1"/>
    <property type="match status" value="1"/>
</dbReference>
<dbReference type="Pfam" id="PF01425">
    <property type="entry name" value="Amidase"/>
    <property type="match status" value="1"/>
</dbReference>
<proteinExistence type="predicted"/>
<gene>
    <name evidence="2" type="ORF">K458DRAFT_352023</name>
</gene>
<sequence length="611" mass="68245">MRHLDASIVFRIKEVYYVAISAKPFGITDVNDGSFVTVLERTTSNIASGWLERSIKGHLQSDDVLRREFLEHIVVTGTTDPRCDWEIETNIVSQTWGTKSVRSAAEVEPIVAGPYLVSAGLPWQILRLFHDSQKAFLVALYPSNEDGGAYRSIPVMKSESDISSVAIPSRLAVRKPTLEPLGNFRVAVKDAFDIKGIRTSLGCRAYSELYPPPHATAPAIQCLIDRGARLTGKTKMSMFLSREEPAEAVDVESAWNPRGDGYQGPGGSSSGSAAAVAAYDWLDIGIGTDTNGSIRRPAQCNGCFALRISHDIFPSEGMFTIFKQFDVPGILASDFSKLKTFAQGWYGDNPKLLSKRRSRFYQVIFLTDDHKPAQGSMQAKILAEVIQQLGEFIGNDVRSVSLAALWKSSPPEEAQGETLHEYLDEVGACTFLYENYHTLSNFRDDYLGKFHRDPFVSQFVQWRWNIGKVYTRAQFNEGLRKLEVFRQWFLDCVMQGVPETILVISGEAVRPNYRNDLPSGNYVQPAWHPWWISPILQGPEVVIPIGHVPYQSTISNSVEHLPATLSLLCEKYGDMGLLEFAEQFLNATSHPFVLASGNRMWNSNDNIESLR</sequence>
<dbReference type="OrthoDB" id="3792226at2759"/>
<organism evidence="2 3">
    <name type="scientific">Lentithecium fluviatile CBS 122367</name>
    <dbReference type="NCBI Taxonomy" id="1168545"/>
    <lineage>
        <taxon>Eukaryota</taxon>
        <taxon>Fungi</taxon>
        <taxon>Dikarya</taxon>
        <taxon>Ascomycota</taxon>
        <taxon>Pezizomycotina</taxon>
        <taxon>Dothideomycetes</taxon>
        <taxon>Pleosporomycetidae</taxon>
        <taxon>Pleosporales</taxon>
        <taxon>Massarineae</taxon>
        <taxon>Lentitheciaceae</taxon>
        <taxon>Lentithecium</taxon>
    </lineage>
</organism>
<dbReference type="EMBL" id="MU005637">
    <property type="protein sequence ID" value="KAF2676238.1"/>
    <property type="molecule type" value="Genomic_DNA"/>
</dbReference>
<keyword evidence="3" id="KW-1185">Reference proteome</keyword>
<reference evidence="2" key="1">
    <citation type="journal article" date="2020" name="Stud. Mycol.">
        <title>101 Dothideomycetes genomes: a test case for predicting lifestyles and emergence of pathogens.</title>
        <authorList>
            <person name="Haridas S."/>
            <person name="Albert R."/>
            <person name="Binder M."/>
            <person name="Bloem J."/>
            <person name="Labutti K."/>
            <person name="Salamov A."/>
            <person name="Andreopoulos B."/>
            <person name="Baker S."/>
            <person name="Barry K."/>
            <person name="Bills G."/>
            <person name="Bluhm B."/>
            <person name="Cannon C."/>
            <person name="Castanera R."/>
            <person name="Culley D."/>
            <person name="Daum C."/>
            <person name="Ezra D."/>
            <person name="Gonzalez J."/>
            <person name="Henrissat B."/>
            <person name="Kuo A."/>
            <person name="Liang C."/>
            <person name="Lipzen A."/>
            <person name="Lutzoni F."/>
            <person name="Magnuson J."/>
            <person name="Mondo S."/>
            <person name="Nolan M."/>
            <person name="Ohm R."/>
            <person name="Pangilinan J."/>
            <person name="Park H.-J."/>
            <person name="Ramirez L."/>
            <person name="Alfaro M."/>
            <person name="Sun H."/>
            <person name="Tritt A."/>
            <person name="Yoshinaga Y."/>
            <person name="Zwiers L.-H."/>
            <person name="Turgeon B."/>
            <person name="Goodwin S."/>
            <person name="Spatafora J."/>
            <person name="Crous P."/>
            <person name="Grigoriev I."/>
        </authorList>
    </citation>
    <scope>NUCLEOTIDE SEQUENCE</scope>
    <source>
        <strain evidence="2">CBS 122367</strain>
    </source>
</reference>
<dbReference type="AlphaFoldDB" id="A0A6G1IDR3"/>
<feature type="domain" description="Amidase" evidence="1">
    <location>
        <begin position="172"/>
        <end position="355"/>
    </location>
</feature>